<feature type="domain" description="TRNA-binding" evidence="4">
    <location>
        <begin position="16"/>
        <end position="122"/>
    </location>
</feature>
<dbReference type="SUPFAM" id="SSF50249">
    <property type="entry name" value="Nucleic acid-binding proteins"/>
    <property type="match status" value="1"/>
</dbReference>
<dbReference type="PANTHER" id="PTHR11586">
    <property type="entry name" value="TRNA-AMINOACYLATION COFACTOR ARC1 FAMILY MEMBER"/>
    <property type="match status" value="1"/>
</dbReference>
<evidence type="ECO:0000259" key="4">
    <source>
        <dbReference type="PROSITE" id="PS50886"/>
    </source>
</evidence>
<dbReference type="CDD" id="cd02798">
    <property type="entry name" value="tRNA_bind_CsaA"/>
    <property type="match status" value="1"/>
</dbReference>
<reference evidence="6" key="1">
    <citation type="journal article" date="2019" name="Int. J. Syst. Evol. Microbiol.">
        <title>The Global Catalogue of Microorganisms (GCM) 10K type strain sequencing project: providing services to taxonomists for standard genome sequencing and annotation.</title>
        <authorList>
            <consortium name="The Broad Institute Genomics Platform"/>
            <consortium name="The Broad Institute Genome Sequencing Center for Infectious Disease"/>
            <person name="Wu L."/>
            <person name="Ma J."/>
        </authorList>
    </citation>
    <scope>NUCLEOTIDE SEQUENCE [LARGE SCALE GENOMIC DNA]</scope>
    <source>
        <strain evidence="6">CCUG 62981</strain>
    </source>
</reference>
<dbReference type="InterPro" id="IPR051270">
    <property type="entry name" value="Tyrosine-tRNA_ligase_regulator"/>
</dbReference>
<dbReference type="Proteomes" id="UP001596024">
    <property type="component" value="Unassembled WGS sequence"/>
</dbReference>
<dbReference type="PANTHER" id="PTHR11586:SF37">
    <property type="entry name" value="TRNA-BINDING DOMAIN-CONTAINING PROTEIN"/>
    <property type="match status" value="1"/>
</dbReference>
<dbReference type="RefSeq" id="WP_371394691.1">
    <property type="nucleotide sequence ID" value="NZ_CP163421.1"/>
</dbReference>
<dbReference type="PROSITE" id="PS50886">
    <property type="entry name" value="TRBD"/>
    <property type="match status" value="1"/>
</dbReference>
<dbReference type="InterPro" id="IPR008231">
    <property type="entry name" value="CsaA"/>
</dbReference>
<evidence type="ECO:0000256" key="1">
    <source>
        <dbReference type="ARBA" id="ARBA00022555"/>
    </source>
</evidence>
<organism evidence="5 6">
    <name type="scientific">Glycocaulis abyssi</name>
    <dbReference type="NCBI Taxonomy" id="1433403"/>
    <lineage>
        <taxon>Bacteria</taxon>
        <taxon>Pseudomonadati</taxon>
        <taxon>Pseudomonadota</taxon>
        <taxon>Alphaproteobacteria</taxon>
        <taxon>Maricaulales</taxon>
        <taxon>Maricaulaceae</taxon>
        <taxon>Glycocaulis</taxon>
    </lineage>
</organism>
<evidence type="ECO:0000256" key="2">
    <source>
        <dbReference type="ARBA" id="ARBA00022884"/>
    </source>
</evidence>
<dbReference type="NCBIfam" id="NF007495">
    <property type="entry name" value="PRK10089.1-4"/>
    <property type="match status" value="1"/>
</dbReference>
<keyword evidence="1 3" id="KW-0820">tRNA-binding</keyword>
<evidence type="ECO:0000256" key="3">
    <source>
        <dbReference type="PROSITE-ProRule" id="PRU00209"/>
    </source>
</evidence>
<dbReference type="InterPro" id="IPR012340">
    <property type="entry name" value="NA-bd_OB-fold"/>
</dbReference>
<proteinExistence type="predicted"/>
<evidence type="ECO:0000313" key="5">
    <source>
        <dbReference type="EMBL" id="MFC4724010.1"/>
    </source>
</evidence>
<gene>
    <name evidence="5" type="ORF">ACFPB0_01775</name>
</gene>
<dbReference type="Gene3D" id="2.40.50.140">
    <property type="entry name" value="Nucleic acid-binding proteins"/>
    <property type="match status" value="1"/>
</dbReference>
<evidence type="ECO:0000313" key="6">
    <source>
        <dbReference type="Proteomes" id="UP001596024"/>
    </source>
</evidence>
<protein>
    <submittedName>
        <fullName evidence="5">tRNA-binding protein</fullName>
    </submittedName>
</protein>
<dbReference type="Pfam" id="PF01588">
    <property type="entry name" value="tRNA_bind"/>
    <property type="match status" value="1"/>
</dbReference>
<dbReference type="NCBIfam" id="TIGR02222">
    <property type="entry name" value="chap_CsaA"/>
    <property type="match status" value="1"/>
</dbReference>
<dbReference type="InterPro" id="IPR002547">
    <property type="entry name" value="tRNA-bd_dom"/>
</dbReference>
<comment type="caution">
    <text evidence="5">The sequence shown here is derived from an EMBL/GenBank/DDBJ whole genome shotgun (WGS) entry which is preliminary data.</text>
</comment>
<sequence length="122" mass="13120">MRRPSDPPASEISPDDFFAADIRLGTITRAEPFPEARKPAYKLWIDFGEGVGEKRSSAQITAHYSVEDLPGRRVLAVVNFPPRQIGPVRSEVLVLGVTDSAGNVVLLEVPEHADVANGAGVS</sequence>
<name>A0ABV9NAP1_9PROT</name>
<keyword evidence="6" id="KW-1185">Reference proteome</keyword>
<accession>A0ABV9NAP1</accession>
<dbReference type="NCBIfam" id="NF007494">
    <property type="entry name" value="PRK10089.1-3"/>
    <property type="match status" value="1"/>
</dbReference>
<keyword evidence="2 3" id="KW-0694">RNA-binding</keyword>
<dbReference type="EMBL" id="JBHSGQ010000001">
    <property type="protein sequence ID" value="MFC4724010.1"/>
    <property type="molecule type" value="Genomic_DNA"/>
</dbReference>